<dbReference type="RefSeq" id="WP_256304755.1">
    <property type="nucleotide sequence ID" value="NZ_JANFYS010000039.1"/>
</dbReference>
<name>A0AAW5JUJ4_9FIRM</name>
<dbReference type="SUPFAM" id="SSF52540">
    <property type="entry name" value="P-loop containing nucleoside triphosphate hydrolases"/>
    <property type="match status" value="1"/>
</dbReference>
<accession>A0AAW5JUJ4</accession>
<evidence type="ECO:0000313" key="2">
    <source>
        <dbReference type="Proteomes" id="UP001204562"/>
    </source>
</evidence>
<protein>
    <recommendedName>
        <fullName evidence="3">Adenosylcobinamide-phosphate guanylyltransferase</fullName>
    </recommendedName>
</protein>
<dbReference type="InterPro" id="IPR027417">
    <property type="entry name" value="P-loop_NTPase"/>
</dbReference>
<dbReference type="Gene3D" id="3.40.50.300">
    <property type="entry name" value="P-loop containing nucleotide triphosphate hydrolases"/>
    <property type="match status" value="1"/>
</dbReference>
<sequence>MDLVIGGAYQGKLEYARRTYALTDEDLFFCTPEQPIDPGKRCICRLEEYVLGCVRRGEQPEVPLRPDGVILCRDISCGVVPMEAELRVWREAVGTLLGQLSRQAESVTRLFYGIPQVLK</sequence>
<proteinExistence type="predicted"/>
<reference evidence="1" key="1">
    <citation type="submission" date="2022-06" db="EMBL/GenBank/DDBJ databases">
        <title>Isolation of gut microbiota from human fecal samples.</title>
        <authorList>
            <person name="Pamer E.G."/>
            <person name="Barat B."/>
            <person name="Waligurski E."/>
            <person name="Medina S."/>
            <person name="Paddock L."/>
            <person name="Mostad J."/>
        </authorList>
    </citation>
    <scope>NUCLEOTIDE SEQUENCE</scope>
    <source>
        <strain evidence="1">DFI.9.91</strain>
    </source>
</reference>
<gene>
    <name evidence="1" type="ORF">NE579_14450</name>
</gene>
<comment type="caution">
    <text evidence="1">The sequence shown here is derived from an EMBL/GenBank/DDBJ whole genome shotgun (WGS) entry which is preliminary data.</text>
</comment>
<evidence type="ECO:0000313" key="1">
    <source>
        <dbReference type="EMBL" id="MCQ4771644.1"/>
    </source>
</evidence>
<dbReference type="AlphaFoldDB" id="A0AAW5JUJ4"/>
<organism evidence="1 2">
    <name type="scientific">Intestinimonas massiliensis</name>
    <name type="common">ex Afouda et al. 2020</name>
    <dbReference type="NCBI Taxonomy" id="1673721"/>
    <lineage>
        <taxon>Bacteria</taxon>
        <taxon>Bacillati</taxon>
        <taxon>Bacillota</taxon>
        <taxon>Clostridia</taxon>
        <taxon>Eubacteriales</taxon>
        <taxon>Intestinimonas</taxon>
    </lineage>
</organism>
<dbReference type="Proteomes" id="UP001204562">
    <property type="component" value="Unassembled WGS sequence"/>
</dbReference>
<dbReference type="EMBL" id="JANFYS010000039">
    <property type="protein sequence ID" value="MCQ4771644.1"/>
    <property type="molecule type" value="Genomic_DNA"/>
</dbReference>
<evidence type="ECO:0008006" key="3">
    <source>
        <dbReference type="Google" id="ProtNLM"/>
    </source>
</evidence>